<evidence type="ECO:0008006" key="6">
    <source>
        <dbReference type="Google" id="ProtNLM"/>
    </source>
</evidence>
<dbReference type="GO" id="GO:0006635">
    <property type="term" value="P:fatty acid beta-oxidation"/>
    <property type="evidence" value="ECO:0007669"/>
    <property type="project" value="TreeGrafter"/>
</dbReference>
<evidence type="ECO:0000256" key="1">
    <source>
        <dbReference type="ARBA" id="ARBA00005254"/>
    </source>
</evidence>
<dbReference type="PANTHER" id="PTHR11941">
    <property type="entry name" value="ENOYL-COA HYDRATASE-RELATED"/>
    <property type="match status" value="1"/>
</dbReference>
<evidence type="ECO:0000256" key="2">
    <source>
        <dbReference type="ARBA" id="ARBA00023239"/>
    </source>
</evidence>
<dbReference type="Gene3D" id="1.10.12.10">
    <property type="entry name" value="Lyase 2-enoyl-coa Hydratase, Chain A, domain 2"/>
    <property type="match status" value="1"/>
</dbReference>
<evidence type="ECO:0000256" key="3">
    <source>
        <dbReference type="RuleBase" id="RU003707"/>
    </source>
</evidence>
<dbReference type="AlphaFoldDB" id="A0AAD5UD70"/>
<dbReference type="GO" id="GO:0016836">
    <property type="term" value="F:hydro-lyase activity"/>
    <property type="evidence" value="ECO:0007669"/>
    <property type="project" value="UniProtKB-ARBA"/>
</dbReference>
<dbReference type="InterPro" id="IPR014748">
    <property type="entry name" value="Enoyl-CoA_hydra_C"/>
</dbReference>
<keyword evidence="5" id="KW-1185">Reference proteome</keyword>
<dbReference type="GO" id="GO:0005739">
    <property type="term" value="C:mitochondrion"/>
    <property type="evidence" value="ECO:0007669"/>
    <property type="project" value="TreeGrafter"/>
</dbReference>
<dbReference type="FunFam" id="3.90.226.10:FF:000009">
    <property type="entry name" value="Carnitinyl-CoA dehydratase"/>
    <property type="match status" value="1"/>
</dbReference>
<dbReference type="FunFam" id="1.10.12.10:FF:000001">
    <property type="entry name" value="Probable enoyl-CoA hydratase, mitochondrial"/>
    <property type="match status" value="1"/>
</dbReference>
<dbReference type="SUPFAM" id="SSF52096">
    <property type="entry name" value="ClpP/crotonase"/>
    <property type="match status" value="1"/>
</dbReference>
<organism evidence="4 5">
    <name type="scientific">Boothiomyces macroporosus</name>
    <dbReference type="NCBI Taxonomy" id="261099"/>
    <lineage>
        <taxon>Eukaryota</taxon>
        <taxon>Fungi</taxon>
        <taxon>Fungi incertae sedis</taxon>
        <taxon>Chytridiomycota</taxon>
        <taxon>Chytridiomycota incertae sedis</taxon>
        <taxon>Chytridiomycetes</taxon>
        <taxon>Rhizophydiales</taxon>
        <taxon>Terramycetaceae</taxon>
        <taxon>Boothiomyces</taxon>
    </lineage>
</organism>
<protein>
    <recommendedName>
        <fullName evidence="6">Enoyl-CoA hydratase</fullName>
    </recommendedName>
</protein>
<dbReference type="Proteomes" id="UP001210925">
    <property type="component" value="Unassembled WGS sequence"/>
</dbReference>
<evidence type="ECO:0000313" key="4">
    <source>
        <dbReference type="EMBL" id="KAJ3254924.1"/>
    </source>
</evidence>
<sequence length="276" mass="29735">MWRIKFNRIHFRSISSHECILERLKGDEAGIVKLTFYRPKAKNALGSNLLNEFRAHLQTLRTDSSARVVIVNSAVEGVFCAGADLKERATMTPEQVSAFVHSLRASFTEFEELPMPTIAAIDGFALGGGGELALAADIRIAGEKAKIGFPETNLAIIPGAGGTQRLPRLIGVPKAKELIFTGAILDSKQALQVGLVNKAVDASALPASIEFAKGLLNKGPIALQMAKLAINHGSQLDLANGMVFEKACYAQVIPTQDRLEGLQAFKEKRAPVYKGK</sequence>
<comment type="similarity">
    <text evidence="1 3">Belongs to the enoyl-CoA hydratase/isomerase family.</text>
</comment>
<reference evidence="4" key="1">
    <citation type="submission" date="2020-05" db="EMBL/GenBank/DDBJ databases">
        <title>Phylogenomic resolution of chytrid fungi.</title>
        <authorList>
            <person name="Stajich J.E."/>
            <person name="Amses K."/>
            <person name="Simmons R."/>
            <person name="Seto K."/>
            <person name="Myers J."/>
            <person name="Bonds A."/>
            <person name="Quandt C.A."/>
            <person name="Barry K."/>
            <person name="Liu P."/>
            <person name="Grigoriev I."/>
            <person name="Longcore J.E."/>
            <person name="James T.Y."/>
        </authorList>
    </citation>
    <scope>NUCLEOTIDE SEQUENCE</scope>
    <source>
        <strain evidence="4">PLAUS21</strain>
    </source>
</reference>
<evidence type="ECO:0000313" key="5">
    <source>
        <dbReference type="Proteomes" id="UP001210925"/>
    </source>
</evidence>
<dbReference type="Gene3D" id="3.90.226.10">
    <property type="entry name" value="2-enoyl-CoA Hydratase, Chain A, domain 1"/>
    <property type="match status" value="1"/>
</dbReference>
<dbReference type="InterPro" id="IPR029045">
    <property type="entry name" value="ClpP/crotonase-like_dom_sf"/>
</dbReference>
<dbReference type="InterPro" id="IPR018376">
    <property type="entry name" value="Enoyl-CoA_hyd/isom_CS"/>
</dbReference>
<name>A0AAD5UD70_9FUNG</name>
<dbReference type="PANTHER" id="PTHR11941:SF171">
    <property type="entry name" value="SD19268P"/>
    <property type="match status" value="1"/>
</dbReference>
<keyword evidence="2" id="KW-0456">Lyase</keyword>
<dbReference type="CDD" id="cd06558">
    <property type="entry name" value="crotonase-like"/>
    <property type="match status" value="1"/>
</dbReference>
<dbReference type="PROSITE" id="PS00166">
    <property type="entry name" value="ENOYL_COA_HYDRATASE"/>
    <property type="match status" value="1"/>
</dbReference>
<dbReference type="Pfam" id="PF00378">
    <property type="entry name" value="ECH_1"/>
    <property type="match status" value="1"/>
</dbReference>
<dbReference type="EMBL" id="JADGKB010000075">
    <property type="protein sequence ID" value="KAJ3254924.1"/>
    <property type="molecule type" value="Genomic_DNA"/>
</dbReference>
<proteinExistence type="inferred from homology"/>
<comment type="caution">
    <text evidence="4">The sequence shown here is derived from an EMBL/GenBank/DDBJ whole genome shotgun (WGS) entry which is preliminary data.</text>
</comment>
<accession>A0AAD5UD70</accession>
<gene>
    <name evidence="4" type="ORF">HK103_006721</name>
</gene>
<dbReference type="InterPro" id="IPR001753">
    <property type="entry name" value="Enoyl-CoA_hydra/iso"/>
</dbReference>